<proteinExistence type="predicted"/>
<dbReference type="HOGENOM" id="CLU_2689475_0_0_1"/>
<reference evidence="3" key="2">
    <citation type="submission" date="2015-01" db="EMBL/GenBank/DDBJ databases">
        <title>Evolutionary Origins and Diversification of the Mycorrhizal Mutualists.</title>
        <authorList>
            <consortium name="DOE Joint Genome Institute"/>
            <consortium name="Mycorrhizal Genomics Consortium"/>
            <person name="Kohler A."/>
            <person name="Kuo A."/>
            <person name="Nagy L.G."/>
            <person name="Floudas D."/>
            <person name="Copeland A."/>
            <person name="Barry K.W."/>
            <person name="Cichocki N."/>
            <person name="Veneault-Fourrey C."/>
            <person name="LaButti K."/>
            <person name="Lindquist E.A."/>
            <person name="Lipzen A."/>
            <person name="Lundell T."/>
            <person name="Morin E."/>
            <person name="Murat C."/>
            <person name="Riley R."/>
            <person name="Ohm R."/>
            <person name="Sun H."/>
            <person name="Tunlid A."/>
            <person name="Henrissat B."/>
            <person name="Grigoriev I.V."/>
            <person name="Hibbett D.S."/>
            <person name="Martin F."/>
        </authorList>
    </citation>
    <scope>NUCLEOTIDE SEQUENCE [LARGE SCALE GENOMIC DNA]</scope>
    <source>
        <strain evidence="3">UH-Slu-Lm8-n1</strain>
    </source>
</reference>
<evidence type="ECO:0000313" key="2">
    <source>
        <dbReference type="EMBL" id="KIK33376.1"/>
    </source>
</evidence>
<feature type="region of interest" description="Disordered" evidence="1">
    <location>
        <begin position="1"/>
        <end position="20"/>
    </location>
</feature>
<gene>
    <name evidence="2" type="ORF">CY34DRAFT_18406</name>
</gene>
<dbReference type="InParanoid" id="A0A0C9ZVF2"/>
<dbReference type="Proteomes" id="UP000054485">
    <property type="component" value="Unassembled WGS sequence"/>
</dbReference>
<evidence type="ECO:0000256" key="1">
    <source>
        <dbReference type="SAM" id="MobiDB-lite"/>
    </source>
</evidence>
<sequence length="74" mass="8045">MADTPIAQPDDKKEDGNDEGDFVMHCNEYNNNIPSEPKGKLLPPGSASSFPLSLSHTITPAYKPSCIHSSNFCH</sequence>
<reference evidence="2 3" key="1">
    <citation type="submission" date="2014-04" db="EMBL/GenBank/DDBJ databases">
        <authorList>
            <consortium name="DOE Joint Genome Institute"/>
            <person name="Kuo A."/>
            <person name="Ruytinx J."/>
            <person name="Rineau F."/>
            <person name="Colpaert J."/>
            <person name="Kohler A."/>
            <person name="Nagy L.G."/>
            <person name="Floudas D."/>
            <person name="Copeland A."/>
            <person name="Barry K.W."/>
            <person name="Cichocki N."/>
            <person name="Veneault-Fourrey C."/>
            <person name="LaButti K."/>
            <person name="Lindquist E.A."/>
            <person name="Lipzen A."/>
            <person name="Lundell T."/>
            <person name="Morin E."/>
            <person name="Murat C."/>
            <person name="Sun H."/>
            <person name="Tunlid A."/>
            <person name="Henrissat B."/>
            <person name="Grigoriev I.V."/>
            <person name="Hibbett D.S."/>
            <person name="Martin F."/>
            <person name="Nordberg H.P."/>
            <person name="Cantor M.N."/>
            <person name="Hua S.X."/>
        </authorList>
    </citation>
    <scope>NUCLEOTIDE SEQUENCE [LARGE SCALE GENOMIC DNA]</scope>
    <source>
        <strain evidence="2 3">UH-Slu-Lm8-n1</strain>
    </source>
</reference>
<evidence type="ECO:0000313" key="3">
    <source>
        <dbReference type="Proteomes" id="UP000054485"/>
    </source>
</evidence>
<dbReference type="EMBL" id="KN835956">
    <property type="protein sequence ID" value="KIK33376.1"/>
    <property type="molecule type" value="Genomic_DNA"/>
</dbReference>
<name>A0A0C9ZVF2_9AGAM</name>
<keyword evidence="3" id="KW-1185">Reference proteome</keyword>
<accession>A0A0C9ZVF2</accession>
<organism evidence="2 3">
    <name type="scientific">Suillus luteus UH-Slu-Lm8-n1</name>
    <dbReference type="NCBI Taxonomy" id="930992"/>
    <lineage>
        <taxon>Eukaryota</taxon>
        <taxon>Fungi</taxon>
        <taxon>Dikarya</taxon>
        <taxon>Basidiomycota</taxon>
        <taxon>Agaricomycotina</taxon>
        <taxon>Agaricomycetes</taxon>
        <taxon>Agaricomycetidae</taxon>
        <taxon>Boletales</taxon>
        <taxon>Suillineae</taxon>
        <taxon>Suillaceae</taxon>
        <taxon>Suillus</taxon>
    </lineage>
</organism>
<protein>
    <submittedName>
        <fullName evidence="2">Unplaced genomic scaffold CY34scaffold_825, whole genome shotgun sequence</fullName>
    </submittedName>
</protein>
<dbReference type="AlphaFoldDB" id="A0A0C9ZVF2"/>